<evidence type="ECO:0000259" key="13">
    <source>
        <dbReference type="PROSITE" id="PS50893"/>
    </source>
</evidence>
<evidence type="ECO:0000256" key="4">
    <source>
        <dbReference type="ARBA" id="ARBA00022692"/>
    </source>
</evidence>
<dbReference type="FunFam" id="3.40.50.300:FF:000221">
    <property type="entry name" value="Multidrug ABC transporter ATP-binding protein"/>
    <property type="match status" value="1"/>
</dbReference>
<dbReference type="GO" id="GO:0016887">
    <property type="term" value="F:ATP hydrolysis activity"/>
    <property type="evidence" value="ECO:0007669"/>
    <property type="project" value="InterPro"/>
</dbReference>
<accession>A0A1R1QX62</accession>
<feature type="domain" description="ABC transmembrane type-1" evidence="14">
    <location>
        <begin position="164"/>
        <end position="441"/>
    </location>
</feature>
<feature type="transmembrane region" description="Helical" evidence="12">
    <location>
        <begin position="299"/>
        <end position="318"/>
    </location>
</feature>
<dbReference type="Gene3D" id="3.90.70.10">
    <property type="entry name" value="Cysteine proteinases"/>
    <property type="match status" value="1"/>
</dbReference>
<dbReference type="EMBL" id="MTJL01000005">
    <property type="protein sequence ID" value="OMI09253.1"/>
    <property type="molecule type" value="Genomic_DNA"/>
</dbReference>
<dbReference type="GO" id="GO:0005524">
    <property type="term" value="F:ATP binding"/>
    <property type="evidence" value="ECO:0007669"/>
    <property type="project" value="UniProtKB-KW"/>
</dbReference>
<dbReference type="InterPro" id="IPR039421">
    <property type="entry name" value="Type_1_exporter"/>
</dbReference>
<evidence type="ECO:0000256" key="10">
    <source>
        <dbReference type="ARBA" id="ARBA00023136"/>
    </source>
</evidence>
<gene>
    <name evidence="16" type="ORF">BW143_04085</name>
</gene>
<keyword evidence="7" id="KW-0067">ATP-binding</keyword>
<evidence type="ECO:0000256" key="9">
    <source>
        <dbReference type="ARBA" id="ARBA00022989"/>
    </source>
</evidence>
<evidence type="ECO:0000256" key="2">
    <source>
        <dbReference type="ARBA" id="ARBA00022448"/>
    </source>
</evidence>
<proteinExistence type="predicted"/>
<evidence type="ECO:0000313" key="16">
    <source>
        <dbReference type="EMBL" id="OMI09253.1"/>
    </source>
</evidence>
<dbReference type="GO" id="GO:0005886">
    <property type="term" value="C:plasma membrane"/>
    <property type="evidence" value="ECO:0007669"/>
    <property type="project" value="UniProtKB-SubCell"/>
</dbReference>
<dbReference type="GO" id="GO:0034040">
    <property type="term" value="F:ATPase-coupled lipid transmembrane transporter activity"/>
    <property type="evidence" value="ECO:0007669"/>
    <property type="project" value="TreeGrafter"/>
</dbReference>
<dbReference type="SUPFAM" id="SSF90123">
    <property type="entry name" value="ABC transporter transmembrane region"/>
    <property type="match status" value="1"/>
</dbReference>
<evidence type="ECO:0000259" key="15">
    <source>
        <dbReference type="PROSITE" id="PS50990"/>
    </source>
</evidence>
<feature type="transmembrane region" description="Helical" evidence="12">
    <location>
        <begin position="413"/>
        <end position="434"/>
    </location>
</feature>
<keyword evidence="11" id="KW-0080">Bacteriocin transport</keyword>
<dbReference type="InterPro" id="IPR036640">
    <property type="entry name" value="ABC1_TM_sf"/>
</dbReference>
<feature type="domain" description="ABC transporter" evidence="13">
    <location>
        <begin position="475"/>
        <end position="705"/>
    </location>
</feature>
<dbReference type="InterPro" id="IPR003593">
    <property type="entry name" value="AAA+_ATPase"/>
</dbReference>
<dbReference type="InterPro" id="IPR033839">
    <property type="entry name" value="Lacticin_481_peptidase"/>
</dbReference>
<dbReference type="SUPFAM" id="SSF52540">
    <property type="entry name" value="P-loop containing nucleoside triphosphate hydrolases"/>
    <property type="match status" value="1"/>
</dbReference>
<keyword evidence="6" id="KW-0645">Protease</keyword>
<evidence type="ECO:0000259" key="14">
    <source>
        <dbReference type="PROSITE" id="PS50929"/>
    </source>
</evidence>
<dbReference type="PANTHER" id="PTHR24221">
    <property type="entry name" value="ATP-BINDING CASSETTE SUB-FAMILY B"/>
    <property type="match status" value="1"/>
</dbReference>
<accession>A0A1R1S2A9</accession>
<keyword evidence="8" id="KW-0653">Protein transport</keyword>
<keyword evidence="6" id="KW-0788">Thiol protease</keyword>
<dbReference type="CDD" id="cd18555">
    <property type="entry name" value="ABC_6TM_T1SS_like"/>
    <property type="match status" value="1"/>
</dbReference>
<organism evidence="16 17">
    <name type="scientific">Bacillus swezeyi</name>
    <dbReference type="NCBI Taxonomy" id="1925020"/>
    <lineage>
        <taxon>Bacteria</taxon>
        <taxon>Bacillati</taxon>
        <taxon>Bacillota</taxon>
        <taxon>Bacilli</taxon>
        <taxon>Bacillales</taxon>
        <taxon>Bacillaceae</taxon>
        <taxon>Bacillus</taxon>
    </lineage>
</organism>
<reference evidence="16 17" key="1">
    <citation type="submission" date="2017-01" db="EMBL/GenBank/DDBJ databases">
        <title>Bacillus phylogenomics.</title>
        <authorList>
            <person name="Dunlap C."/>
        </authorList>
    </citation>
    <scope>NUCLEOTIDE SEQUENCE [LARGE SCALE GENOMIC DNA]</scope>
    <source>
        <strain evidence="16 17">NRRL B-41282</strain>
    </source>
</reference>
<keyword evidence="4 12" id="KW-0812">Transmembrane</keyword>
<dbReference type="OrthoDB" id="9762778at2"/>
<dbReference type="Pfam" id="PF00664">
    <property type="entry name" value="ABC_membrane"/>
    <property type="match status" value="1"/>
</dbReference>
<dbReference type="GO" id="GO:0043213">
    <property type="term" value="P:bacteriocin transport"/>
    <property type="evidence" value="ECO:0007669"/>
    <property type="project" value="UniProtKB-KW"/>
</dbReference>
<evidence type="ECO:0000256" key="1">
    <source>
        <dbReference type="ARBA" id="ARBA00004651"/>
    </source>
</evidence>
<keyword evidence="10 12" id="KW-0472">Membrane</keyword>
<protein>
    <submittedName>
        <fullName evidence="16">Exotoxin</fullName>
    </submittedName>
</protein>
<keyword evidence="3" id="KW-1003">Cell membrane</keyword>
<feature type="transmembrane region" description="Helical" evidence="12">
    <location>
        <begin position="270"/>
        <end position="293"/>
    </location>
</feature>
<dbReference type="InterPro" id="IPR027417">
    <property type="entry name" value="P-loop_NTPase"/>
</dbReference>
<keyword evidence="9 12" id="KW-1133">Transmembrane helix</keyword>
<comment type="subcellular location">
    <subcellularLocation>
        <location evidence="1">Cell membrane</location>
        <topology evidence="1">Multi-pass membrane protein</topology>
    </subcellularLocation>
</comment>
<dbReference type="PROSITE" id="PS00211">
    <property type="entry name" value="ABC_TRANSPORTER_1"/>
    <property type="match status" value="1"/>
</dbReference>
<dbReference type="SMART" id="SM00382">
    <property type="entry name" value="AAA"/>
    <property type="match status" value="1"/>
</dbReference>
<feature type="domain" description="Peptidase C39" evidence="15">
    <location>
        <begin position="10"/>
        <end position="132"/>
    </location>
</feature>
<evidence type="ECO:0000256" key="12">
    <source>
        <dbReference type="SAM" id="Phobius"/>
    </source>
</evidence>
<dbReference type="Proteomes" id="UP000187367">
    <property type="component" value="Unassembled WGS sequence"/>
</dbReference>
<evidence type="ECO:0000256" key="8">
    <source>
        <dbReference type="ARBA" id="ARBA00022927"/>
    </source>
</evidence>
<evidence type="ECO:0000256" key="3">
    <source>
        <dbReference type="ARBA" id="ARBA00022475"/>
    </source>
</evidence>
<dbReference type="InterPro" id="IPR017871">
    <property type="entry name" value="ABC_transporter-like_CS"/>
</dbReference>
<keyword evidence="5" id="KW-0547">Nucleotide-binding</keyword>
<dbReference type="CDD" id="cd02425">
    <property type="entry name" value="Peptidase_C39F"/>
    <property type="match status" value="1"/>
</dbReference>
<dbReference type="InterPro" id="IPR003439">
    <property type="entry name" value="ABC_transporter-like_ATP-bd"/>
</dbReference>
<dbReference type="PROSITE" id="PS50893">
    <property type="entry name" value="ABC_TRANSPORTER_2"/>
    <property type="match status" value="1"/>
</dbReference>
<dbReference type="GO" id="GO:0140359">
    <property type="term" value="F:ABC-type transporter activity"/>
    <property type="evidence" value="ECO:0007669"/>
    <property type="project" value="InterPro"/>
</dbReference>
<evidence type="ECO:0000256" key="5">
    <source>
        <dbReference type="ARBA" id="ARBA00022741"/>
    </source>
</evidence>
<dbReference type="InterPro" id="IPR005074">
    <property type="entry name" value="Peptidase_C39"/>
</dbReference>
<dbReference type="Pfam" id="PF00005">
    <property type="entry name" value="ABC_tran"/>
    <property type="match status" value="1"/>
</dbReference>
<dbReference type="InterPro" id="IPR011527">
    <property type="entry name" value="ABC1_TM_dom"/>
</dbReference>
<dbReference type="GO" id="GO:0006508">
    <property type="term" value="P:proteolysis"/>
    <property type="evidence" value="ECO:0007669"/>
    <property type="project" value="InterPro"/>
</dbReference>
<evidence type="ECO:0000256" key="7">
    <source>
        <dbReference type="ARBA" id="ARBA00022840"/>
    </source>
</evidence>
<feature type="transmembrane region" description="Helical" evidence="12">
    <location>
        <begin position="201"/>
        <end position="223"/>
    </location>
</feature>
<comment type="caution">
    <text evidence="16">The sequence shown here is derived from an EMBL/GenBank/DDBJ whole genome shotgun (WGS) entry which is preliminary data.</text>
</comment>
<dbReference type="Gene3D" id="1.20.1560.10">
    <property type="entry name" value="ABC transporter type 1, transmembrane domain"/>
    <property type="match status" value="1"/>
</dbReference>
<dbReference type="PANTHER" id="PTHR24221:SF654">
    <property type="entry name" value="ATP-BINDING CASSETTE SUB-FAMILY B MEMBER 6"/>
    <property type="match status" value="1"/>
</dbReference>
<keyword evidence="6" id="KW-0378">Hydrolase</keyword>
<keyword evidence="17" id="KW-1185">Reference proteome</keyword>
<dbReference type="Gene3D" id="3.40.50.300">
    <property type="entry name" value="P-loop containing nucleotide triphosphate hydrolases"/>
    <property type="match status" value="1"/>
</dbReference>
<dbReference type="AlphaFoldDB" id="A0A1R1S2A9"/>
<name>A0A1R1S2A9_9BACI</name>
<dbReference type="Pfam" id="PF03412">
    <property type="entry name" value="Peptidase_C39"/>
    <property type="match status" value="1"/>
</dbReference>
<dbReference type="PROSITE" id="PS50929">
    <property type="entry name" value="ABC_TM1F"/>
    <property type="match status" value="1"/>
</dbReference>
<dbReference type="GO" id="GO:0015031">
    <property type="term" value="P:protein transport"/>
    <property type="evidence" value="ECO:0007669"/>
    <property type="project" value="UniProtKB-KW"/>
</dbReference>
<evidence type="ECO:0000256" key="11">
    <source>
        <dbReference type="ARBA" id="ARBA00043264"/>
    </source>
</evidence>
<dbReference type="PROSITE" id="PS50990">
    <property type="entry name" value="PEPTIDASE_C39"/>
    <property type="match status" value="1"/>
</dbReference>
<evidence type="ECO:0000256" key="6">
    <source>
        <dbReference type="ARBA" id="ARBA00022807"/>
    </source>
</evidence>
<feature type="transmembrane region" description="Helical" evidence="12">
    <location>
        <begin position="160"/>
        <end position="181"/>
    </location>
</feature>
<sequence length="718" mass="80865">MMKKVPLIRQMGQNECGPACLSMILHFYGCKVSLNEISEACNAQSRGVSIKTLTGVSSRYGLTCRAFQVCAKDLYAHISSIVPCILFWDERHFVVLESLKKDHLEIIDPMTGRKKITKEDFAKHYSQVILTFEKTDAFQQRSSYSDLKYYMKYAVQSWKIVLSILIFSLLTQAFIFFIPFLMKEMIDAAVLENSLSYFLKIEVGMLFLLFIIGLFFLRSYWVIKLQASFSQQMTNDFINHVLKLPLSFYEHRTAGDIASRINNIAVIREIIVRNGSGAILDALMLLTIFTAMSTQSMRLALFSIGLALLQLLLMAFIMPKLNDLKRKNLSAQTASQSFMAEALRAMPFIKSNGLDPYIVKRSLHYDKKQTESFKRHAFTDAVLESISSSLQFCAPLILIGFGLKETVNGSLTIGGLIGFSALGACFFLPVASLIRHMQQFQFIGDILERIRDVFKTEPERSTHKPLDFNIAEQDIRLENVSFSYGNTPVIKNLSLTVKAGTKAALIGTSGSGKTTLSRLILGLYRPDAGKVYYGDQDLTGINLYELRGKMGAVLQESYLFNDTIANNISGFKDLSFDAIINAAKHVDLHEDIEQMPMGYNTIIGENGSFLSGGQKQRLAIARAIVNNPSVVILDEITSHLDTLTESKIDSYFDQSKTTRIIISHRLSGIKNADQIVVLDSGEIIEQGSHHELIENKGRYYELWKKEEEKKRKMIAYSL</sequence>
<evidence type="ECO:0000313" key="17">
    <source>
        <dbReference type="Proteomes" id="UP000187367"/>
    </source>
</evidence>
<dbReference type="GO" id="GO:0008234">
    <property type="term" value="F:cysteine-type peptidase activity"/>
    <property type="evidence" value="ECO:0007669"/>
    <property type="project" value="UniProtKB-KW"/>
</dbReference>
<keyword evidence="2" id="KW-0813">Transport</keyword>